<sequence length="98" mass="10785">VEASRENWDGEVGLVARLRAQLEAGTDGENGQAGRLGAIRRMGGLSGQESGGLNRPSRDIESMERRFQRLRELYPEFEGASLSEYVEALSKKSTSEVK</sequence>
<evidence type="ECO:0000313" key="1">
    <source>
        <dbReference type="EMBL" id="SVD63726.1"/>
    </source>
</evidence>
<feature type="non-terminal residue" evidence="1">
    <location>
        <position position="1"/>
    </location>
</feature>
<proteinExistence type="predicted"/>
<name>A0A382WXR3_9ZZZZ</name>
<reference evidence="1" key="1">
    <citation type="submission" date="2018-05" db="EMBL/GenBank/DDBJ databases">
        <authorList>
            <person name="Lanie J.A."/>
            <person name="Ng W.-L."/>
            <person name="Kazmierczak K.M."/>
            <person name="Andrzejewski T.M."/>
            <person name="Davidsen T.M."/>
            <person name="Wayne K.J."/>
            <person name="Tettelin H."/>
            <person name="Glass J.I."/>
            <person name="Rusch D."/>
            <person name="Podicherti R."/>
            <person name="Tsui H.-C.T."/>
            <person name="Winkler M.E."/>
        </authorList>
    </citation>
    <scope>NUCLEOTIDE SEQUENCE</scope>
</reference>
<gene>
    <name evidence="1" type="ORF">METZ01_LOCUS416580</name>
</gene>
<dbReference type="AlphaFoldDB" id="A0A382WXR3"/>
<protein>
    <submittedName>
        <fullName evidence="1">Uncharacterized protein</fullName>
    </submittedName>
</protein>
<dbReference type="EMBL" id="UINC01163421">
    <property type="protein sequence ID" value="SVD63726.1"/>
    <property type="molecule type" value="Genomic_DNA"/>
</dbReference>
<organism evidence="1">
    <name type="scientific">marine metagenome</name>
    <dbReference type="NCBI Taxonomy" id="408172"/>
    <lineage>
        <taxon>unclassified sequences</taxon>
        <taxon>metagenomes</taxon>
        <taxon>ecological metagenomes</taxon>
    </lineage>
</organism>
<accession>A0A382WXR3</accession>